<dbReference type="VEuPathDB" id="TriTrypDB:TRSC58_00822"/>
<dbReference type="PANTHER" id="PTHR38019">
    <property type="entry name" value="KDA ANTIGEN P200, PUTATIVE-RELATED"/>
    <property type="match status" value="1"/>
</dbReference>
<comment type="caution">
    <text evidence="3">The sequence shown here is derived from an EMBL/GenBank/DDBJ whole genome shotgun (WGS) entry which is preliminary data.</text>
</comment>
<proteinExistence type="predicted"/>
<feature type="compositionally biased region" description="Basic and acidic residues" evidence="2">
    <location>
        <begin position="213"/>
        <end position="227"/>
    </location>
</feature>
<gene>
    <name evidence="3" type="ORF">TRSC58_00822</name>
</gene>
<reference evidence="3 4" key="1">
    <citation type="submission" date="2013-07" db="EMBL/GenBank/DDBJ databases">
        <authorList>
            <person name="Stoco P.H."/>
            <person name="Wagner G."/>
            <person name="Gerber A."/>
            <person name="Zaha A."/>
            <person name="Thompson C."/>
            <person name="Bartholomeu D.C."/>
            <person name="Luckemeyer D.D."/>
            <person name="Bahia D."/>
            <person name="Loreto E."/>
            <person name="Prestes E.B."/>
            <person name="Lima F.M."/>
            <person name="Rodrigues-Luiz G."/>
            <person name="Vallejo G.A."/>
            <person name="Filho J.F."/>
            <person name="Monteiro K.M."/>
            <person name="Tyler K.M."/>
            <person name="de Almeida L.G."/>
            <person name="Ortiz M.F."/>
            <person name="Siervo M.A."/>
            <person name="de Moraes M.H."/>
            <person name="Cunha O.L."/>
            <person name="Mendonca-Neto R."/>
            <person name="Silva R."/>
            <person name="Teixeira S.M."/>
            <person name="Murta S.M."/>
            <person name="Sincero T.C."/>
            <person name="Mendes T.A."/>
            <person name="Urmenyi T.P."/>
            <person name="Silva V.G."/>
            <person name="da Rocha W.D."/>
            <person name="Andersson B."/>
            <person name="Romanha A.J."/>
            <person name="Steindel M."/>
            <person name="de Vasconcelos A.T."/>
            <person name="Grisard E.C."/>
        </authorList>
    </citation>
    <scope>NUCLEOTIDE SEQUENCE [LARGE SCALE GENOMIC DNA]</scope>
    <source>
        <strain evidence="3 4">SC58</strain>
    </source>
</reference>
<dbReference type="EMBL" id="AUPL01000822">
    <property type="protein sequence ID" value="ESL11426.1"/>
    <property type="molecule type" value="Genomic_DNA"/>
</dbReference>
<accession>A0A061JBE1</accession>
<keyword evidence="4" id="KW-1185">Reference proteome</keyword>
<dbReference type="OrthoDB" id="267746at2759"/>
<dbReference type="PANTHER" id="PTHR38019:SF1">
    <property type="entry name" value="N-ACETYLTRANSFERASE DOMAIN-CONTAINING PROTEIN"/>
    <property type="match status" value="1"/>
</dbReference>
<dbReference type="AlphaFoldDB" id="A0A061JBE1"/>
<evidence type="ECO:0000313" key="4">
    <source>
        <dbReference type="Proteomes" id="UP000031737"/>
    </source>
</evidence>
<keyword evidence="1" id="KW-0175">Coiled coil</keyword>
<dbReference type="Proteomes" id="UP000031737">
    <property type="component" value="Unassembled WGS sequence"/>
</dbReference>
<evidence type="ECO:0000256" key="1">
    <source>
        <dbReference type="SAM" id="Coils"/>
    </source>
</evidence>
<feature type="region of interest" description="Disordered" evidence="2">
    <location>
        <begin position="140"/>
        <end position="259"/>
    </location>
</feature>
<evidence type="ECO:0000313" key="3">
    <source>
        <dbReference type="EMBL" id="ESL11426.1"/>
    </source>
</evidence>
<feature type="compositionally biased region" description="Polar residues" evidence="2">
    <location>
        <begin position="157"/>
        <end position="174"/>
    </location>
</feature>
<organism evidence="3 4">
    <name type="scientific">Trypanosoma rangeli SC58</name>
    <dbReference type="NCBI Taxonomy" id="429131"/>
    <lineage>
        <taxon>Eukaryota</taxon>
        <taxon>Discoba</taxon>
        <taxon>Euglenozoa</taxon>
        <taxon>Kinetoplastea</taxon>
        <taxon>Metakinetoplastina</taxon>
        <taxon>Trypanosomatida</taxon>
        <taxon>Trypanosomatidae</taxon>
        <taxon>Trypanosoma</taxon>
        <taxon>Herpetosoma</taxon>
    </lineage>
</organism>
<protein>
    <submittedName>
        <fullName evidence="3">Uncharacterized protein</fullName>
    </submittedName>
</protein>
<name>A0A061JBE1_TRYRA</name>
<sequence>MLHEKKVSFFHKNTPTKERGQGVVIPNIPKVVDEKARIRLLCDYEKYESELFKHHLGTPETTRTLGLKFVPVDFDRRMPSRDELTLAEREYEACRRIRKKNKQLSSLAAISRPPPQYEAADVQPAAFTLNEAANASLMRPSTMASTSVPLPEHVLPQTMNRNRSVRPTKTSSTPAHPPLSPEATVLETSENKAAPVAARKKLLPTRPLHQPSQKKDSKPQPEMKMETIRSMVPERPLRPASSRKIGAVSGSSGGLPQSKSENVLSAERCAQLLRVLLCTPPEYSESFKLDLRNIDLRWMHGSRYPNSFVTVNTWHPPENGASVPSINSPRSVIVMLQNGIAVDDLMPHTTIHDGAFLPTDPELRQLVKRMRIERKQRCREQLLQTLSEKYMELCRTVNLAEVLKAFREDGKRNIVVEIPTSLKRDHERRRRALLMERSRLEKQINFAKDVHMRQRIAEERQLRAEQEAQAKMEAKKAEERLAHERATERLALQRQKIAEREAFYRKGLEERQARAAEKQARRMEAQQQLMEHRREQQQRLAEERHLRFERVAEKQEKQKLMIQQKHEAKEEKLHRLREEQERRQEELHAKILESAAKSMELRELARKRAAMHEEKVRQLAEEQQQRVEERLARFQQNSKKMRAQRTLEEEKKLARAKEVLTAAAEKISSLKGDVIEKQEKHKKLFDELQHQREAELMTRQEREREEVEAKSFAVVRKKRVTEFAKLETVLQLISKREAALSLEMERATLRQEMCKAREAMVAERQALKETVRQTEIAL</sequence>
<feature type="coiled-coil region" evidence="1">
    <location>
        <begin position="467"/>
        <end position="644"/>
    </location>
</feature>
<evidence type="ECO:0000256" key="2">
    <source>
        <dbReference type="SAM" id="MobiDB-lite"/>
    </source>
</evidence>